<dbReference type="InterPro" id="IPR045595">
    <property type="entry name" value="SufBD_N"/>
</dbReference>
<dbReference type="EMBL" id="HBIV01012737">
    <property type="protein sequence ID" value="CAE0657831.1"/>
    <property type="molecule type" value="Transcribed_RNA"/>
</dbReference>
<sequence length="564" mass="62946">MGSIKAWETLALALAIFFGIRLLTAPTDNRMLPLRFLPTRVARLQIPGQAMRPRLRPAQRKFQSNVYKVTSESVDRMVSTYDTILGNEKDLQGPPRLPNFRKTAAENWRDSVFSVKTATSVPGIDAINEEGTATLETLTLPNKKQEPFRHLSLRRIFNNRFAYSSGSVDAKMLKRYQQRETEGYQLVFVDGEYSEDLSVVGSLPQGVYVGGLASCPPEIREKVHEKARVVPQDIYGSEYWATLNKAMLKDIAVVYVPEGVTVEDHIQFTFYTSSSGNTKGTVSFPRMVIISEKESDATVLVNHMGEMGTKYYSAPVTTVDVGFDAHMTVYYHQHQSLSAMHTEVINATVEEDGHFKWVGMLTGASVGRINMDVDLIGEDAEAEVYGASICSEGLELDMHAFIRHHGNHSISKQEHRTIVGPKSHGVFRGQILVLKDALGVDCDQQSRALLLANDGEVTAMPTLCVQPDQVEGAAHGSTVTDLQGEELFYLMCRGIAPEEAKSMLTKGFIRQILGMMPYLDLRANVVERIASIADKATFQWRFTDVEEVNENVVMERDQEMAQMF</sequence>
<evidence type="ECO:0000259" key="2">
    <source>
        <dbReference type="Pfam" id="PF19295"/>
    </source>
</evidence>
<dbReference type="InterPro" id="IPR055346">
    <property type="entry name" value="Fe-S_cluster_assembly_SufBD"/>
</dbReference>
<organism evidence="3">
    <name type="scientific">Lotharella globosa</name>
    <dbReference type="NCBI Taxonomy" id="91324"/>
    <lineage>
        <taxon>Eukaryota</taxon>
        <taxon>Sar</taxon>
        <taxon>Rhizaria</taxon>
        <taxon>Cercozoa</taxon>
        <taxon>Chlorarachniophyceae</taxon>
        <taxon>Lotharella</taxon>
    </lineage>
</organism>
<protein>
    <recommendedName>
        <fullName evidence="4">Fe-S cluster assembly protein SufD</fullName>
    </recommendedName>
</protein>
<gene>
    <name evidence="3" type="ORF">LGLO00237_LOCUS9400</name>
</gene>
<dbReference type="PANTHER" id="PTHR43575">
    <property type="entry name" value="PROTEIN ABCI7, CHLOROPLASTIC"/>
    <property type="match status" value="1"/>
</dbReference>
<evidence type="ECO:0000259" key="1">
    <source>
        <dbReference type="Pfam" id="PF01458"/>
    </source>
</evidence>
<dbReference type="Pfam" id="PF01458">
    <property type="entry name" value="SUFBD_core"/>
    <property type="match status" value="1"/>
</dbReference>
<name>A0A7S3YPF0_9EUKA</name>
<feature type="domain" description="SUF system FeS cluster assembly SufBD core" evidence="1">
    <location>
        <begin position="277"/>
        <end position="508"/>
    </location>
</feature>
<dbReference type="AlphaFoldDB" id="A0A7S3YPF0"/>
<proteinExistence type="predicted"/>
<feature type="domain" description="SUF system FeS cluster assembly SufBD N-terminal" evidence="2">
    <location>
        <begin position="119"/>
        <end position="267"/>
    </location>
</feature>
<dbReference type="PANTHER" id="PTHR43575:SF1">
    <property type="entry name" value="PROTEIN ABCI7, CHLOROPLASTIC"/>
    <property type="match status" value="1"/>
</dbReference>
<dbReference type="GO" id="GO:0016226">
    <property type="term" value="P:iron-sulfur cluster assembly"/>
    <property type="evidence" value="ECO:0007669"/>
    <property type="project" value="InterPro"/>
</dbReference>
<dbReference type="SUPFAM" id="SSF101960">
    <property type="entry name" value="Stabilizer of iron transporter SufD"/>
    <property type="match status" value="1"/>
</dbReference>
<accession>A0A7S3YPF0</accession>
<dbReference type="InterPro" id="IPR037284">
    <property type="entry name" value="SUF_FeS_clus_asmbl_SufBD_sf"/>
</dbReference>
<evidence type="ECO:0000313" key="3">
    <source>
        <dbReference type="EMBL" id="CAE0657831.1"/>
    </source>
</evidence>
<dbReference type="Pfam" id="PF19295">
    <property type="entry name" value="SufBD_N"/>
    <property type="match status" value="1"/>
</dbReference>
<reference evidence="3" key="1">
    <citation type="submission" date="2021-01" db="EMBL/GenBank/DDBJ databases">
        <authorList>
            <person name="Corre E."/>
            <person name="Pelletier E."/>
            <person name="Niang G."/>
            <person name="Scheremetjew M."/>
            <person name="Finn R."/>
            <person name="Kale V."/>
            <person name="Holt S."/>
            <person name="Cochrane G."/>
            <person name="Meng A."/>
            <person name="Brown T."/>
            <person name="Cohen L."/>
        </authorList>
    </citation>
    <scope>NUCLEOTIDE SEQUENCE</scope>
    <source>
        <strain evidence="3">CCCM811</strain>
    </source>
</reference>
<dbReference type="InterPro" id="IPR000825">
    <property type="entry name" value="SUF_FeS_clus_asmbl_SufBD_core"/>
</dbReference>
<evidence type="ECO:0008006" key="4">
    <source>
        <dbReference type="Google" id="ProtNLM"/>
    </source>
</evidence>